<evidence type="ECO:0000313" key="1">
    <source>
        <dbReference type="EMBL" id="KAJ7723612.1"/>
    </source>
</evidence>
<comment type="caution">
    <text evidence="1">The sequence shown here is derived from an EMBL/GenBank/DDBJ whole genome shotgun (WGS) entry which is preliminary data.</text>
</comment>
<dbReference type="EMBL" id="JARJLG010000245">
    <property type="protein sequence ID" value="KAJ7723612.1"/>
    <property type="molecule type" value="Genomic_DNA"/>
</dbReference>
<dbReference type="AlphaFoldDB" id="A0AAD7HM43"/>
<organism evidence="1 2">
    <name type="scientific">Mycena maculata</name>
    <dbReference type="NCBI Taxonomy" id="230809"/>
    <lineage>
        <taxon>Eukaryota</taxon>
        <taxon>Fungi</taxon>
        <taxon>Dikarya</taxon>
        <taxon>Basidiomycota</taxon>
        <taxon>Agaricomycotina</taxon>
        <taxon>Agaricomycetes</taxon>
        <taxon>Agaricomycetidae</taxon>
        <taxon>Agaricales</taxon>
        <taxon>Marasmiineae</taxon>
        <taxon>Mycenaceae</taxon>
        <taxon>Mycena</taxon>
    </lineage>
</organism>
<protein>
    <submittedName>
        <fullName evidence="1">Uncharacterized protein</fullName>
    </submittedName>
</protein>
<gene>
    <name evidence="1" type="ORF">DFH07DRAFT_783500</name>
</gene>
<proteinExistence type="predicted"/>
<keyword evidence="2" id="KW-1185">Reference proteome</keyword>
<name>A0AAD7HM43_9AGAR</name>
<reference evidence="1" key="1">
    <citation type="submission" date="2023-03" db="EMBL/GenBank/DDBJ databases">
        <title>Massive genome expansion in bonnet fungi (Mycena s.s.) driven by repeated elements and novel gene families across ecological guilds.</title>
        <authorList>
            <consortium name="Lawrence Berkeley National Laboratory"/>
            <person name="Harder C.B."/>
            <person name="Miyauchi S."/>
            <person name="Viragh M."/>
            <person name="Kuo A."/>
            <person name="Thoen E."/>
            <person name="Andreopoulos B."/>
            <person name="Lu D."/>
            <person name="Skrede I."/>
            <person name="Drula E."/>
            <person name="Henrissat B."/>
            <person name="Morin E."/>
            <person name="Kohler A."/>
            <person name="Barry K."/>
            <person name="LaButti K."/>
            <person name="Morin E."/>
            <person name="Salamov A."/>
            <person name="Lipzen A."/>
            <person name="Mereny Z."/>
            <person name="Hegedus B."/>
            <person name="Baldrian P."/>
            <person name="Stursova M."/>
            <person name="Weitz H."/>
            <person name="Taylor A."/>
            <person name="Grigoriev I.V."/>
            <person name="Nagy L.G."/>
            <person name="Martin F."/>
            <person name="Kauserud H."/>
        </authorList>
    </citation>
    <scope>NUCLEOTIDE SEQUENCE</scope>
    <source>
        <strain evidence="1">CBHHK188m</strain>
    </source>
</reference>
<evidence type="ECO:0000313" key="2">
    <source>
        <dbReference type="Proteomes" id="UP001215280"/>
    </source>
</evidence>
<accession>A0AAD7HM43</accession>
<dbReference type="Proteomes" id="UP001215280">
    <property type="component" value="Unassembled WGS sequence"/>
</dbReference>
<sequence length="401" mass="44092">MLQPLVPNLVSEDYAADPKNAHRDIDTRFFSVPGGWLEFALEHEVDSTQSTEGAALEFGAGRNEDRWRSTSILQQARVDQKDGQTYDRIETDRLMRIAMGTGNVLQNRKVYVDGGAHLVKGEYGLALDFNATCSLPKNMDRCALLLKALSGHASVYEGAMVRVWLERSNQIVNVPIERLFNRKSNRQLLSTILHQPWAAGEEVIPKPTPELVRGPGRALTPPPGPVQPTSESTGEWMCIPGLVDKRVDVVIRGLAATLGKRDIKPGRALLRLENHHGYLLLAAPLTPDNLEKKCVTVYGLGGGVPQMPGAMAIKPLRELEDGSSILSSNGRVVVIGPDVEGDESFKGFYGQVRPSDALPLGQVYVWLVGSLEMCAFRLASLCRSLNEQIVLGERTFPIIYF</sequence>